<dbReference type="GO" id="GO:0006310">
    <property type="term" value="P:DNA recombination"/>
    <property type="evidence" value="ECO:0007669"/>
    <property type="project" value="UniProtKB-KW"/>
</dbReference>
<dbReference type="GO" id="GO:0003964">
    <property type="term" value="F:RNA-directed DNA polymerase activity"/>
    <property type="evidence" value="ECO:0007669"/>
    <property type="project" value="UniProtKB-KW"/>
</dbReference>
<keyword evidence="8" id="KW-0808">Transferase</keyword>
<gene>
    <name evidence="11" type="ORF">AVEN_154826_1</name>
</gene>
<dbReference type="EMBL" id="BGPR01000111">
    <property type="protein sequence ID" value="GBL95434.1"/>
    <property type="molecule type" value="Genomic_DNA"/>
</dbReference>
<dbReference type="InterPro" id="IPR039537">
    <property type="entry name" value="Retrotran_Ty1/copia-like"/>
</dbReference>
<evidence type="ECO:0000313" key="12">
    <source>
        <dbReference type="Proteomes" id="UP000499080"/>
    </source>
</evidence>
<keyword evidence="8" id="KW-0548">Nucleotidyltransferase</keyword>
<comment type="caution">
    <text evidence="11">The sequence shown here is derived from an EMBL/GenBank/DDBJ whole genome shotgun (WGS) entry which is preliminary data.</text>
</comment>
<dbReference type="GO" id="GO:0004519">
    <property type="term" value="F:endonuclease activity"/>
    <property type="evidence" value="ECO:0007669"/>
    <property type="project" value="UniProtKB-KW"/>
</dbReference>
<evidence type="ECO:0000313" key="11">
    <source>
        <dbReference type="EMBL" id="GBL95434.1"/>
    </source>
</evidence>
<protein>
    <recommendedName>
        <fullName evidence="10">GAG-pre-integrase domain-containing protein</fullName>
    </recommendedName>
</protein>
<evidence type="ECO:0000256" key="5">
    <source>
        <dbReference type="ARBA" id="ARBA00022842"/>
    </source>
</evidence>
<evidence type="ECO:0000256" key="1">
    <source>
        <dbReference type="ARBA" id="ARBA00022722"/>
    </source>
</evidence>
<evidence type="ECO:0000256" key="7">
    <source>
        <dbReference type="ARBA" id="ARBA00022918"/>
    </source>
</evidence>
<dbReference type="Pfam" id="PF13976">
    <property type="entry name" value="gag_pre-integrs"/>
    <property type="match status" value="1"/>
</dbReference>
<dbReference type="PANTHER" id="PTHR42648:SF11">
    <property type="entry name" value="TRANSPOSON TY4-P GAG-POL POLYPROTEIN"/>
    <property type="match status" value="1"/>
</dbReference>
<dbReference type="Proteomes" id="UP000499080">
    <property type="component" value="Unassembled WGS sequence"/>
</dbReference>
<keyword evidence="7" id="KW-0695">RNA-directed DNA polymerase</keyword>
<keyword evidence="1" id="KW-0540">Nuclease</keyword>
<accession>A0A4Y2BWE2</accession>
<evidence type="ECO:0000256" key="4">
    <source>
        <dbReference type="ARBA" id="ARBA00022801"/>
    </source>
</evidence>
<name>A0A4Y2BWE2_ARAVE</name>
<dbReference type="AlphaFoldDB" id="A0A4Y2BWE2"/>
<organism evidence="11 12">
    <name type="scientific">Araneus ventricosus</name>
    <name type="common">Orbweaver spider</name>
    <name type="synonym">Epeira ventricosa</name>
    <dbReference type="NCBI Taxonomy" id="182803"/>
    <lineage>
        <taxon>Eukaryota</taxon>
        <taxon>Metazoa</taxon>
        <taxon>Ecdysozoa</taxon>
        <taxon>Arthropoda</taxon>
        <taxon>Chelicerata</taxon>
        <taxon>Arachnida</taxon>
        <taxon>Araneae</taxon>
        <taxon>Araneomorphae</taxon>
        <taxon>Entelegynae</taxon>
        <taxon>Araneoidea</taxon>
        <taxon>Araneidae</taxon>
        <taxon>Araneus</taxon>
    </lineage>
</organism>
<evidence type="ECO:0000256" key="8">
    <source>
        <dbReference type="ARBA" id="ARBA00022932"/>
    </source>
</evidence>
<dbReference type="OrthoDB" id="413361at2759"/>
<evidence type="ECO:0000259" key="10">
    <source>
        <dbReference type="Pfam" id="PF13976"/>
    </source>
</evidence>
<dbReference type="GO" id="GO:0015074">
    <property type="term" value="P:DNA integration"/>
    <property type="evidence" value="ECO:0007669"/>
    <property type="project" value="UniProtKB-KW"/>
</dbReference>
<dbReference type="GO" id="GO:0046872">
    <property type="term" value="F:metal ion binding"/>
    <property type="evidence" value="ECO:0007669"/>
    <property type="project" value="UniProtKB-KW"/>
</dbReference>
<keyword evidence="3" id="KW-0255">Endonuclease</keyword>
<keyword evidence="5" id="KW-0460">Magnesium</keyword>
<dbReference type="GO" id="GO:0003887">
    <property type="term" value="F:DNA-directed DNA polymerase activity"/>
    <property type="evidence" value="ECO:0007669"/>
    <property type="project" value="UniProtKB-KW"/>
</dbReference>
<keyword evidence="9" id="KW-0233">DNA recombination</keyword>
<keyword evidence="6" id="KW-0229">DNA integration</keyword>
<keyword evidence="8" id="KW-0239">DNA-directed DNA polymerase</keyword>
<proteinExistence type="predicted"/>
<keyword evidence="2" id="KW-0479">Metal-binding</keyword>
<keyword evidence="12" id="KW-1185">Reference proteome</keyword>
<evidence type="ECO:0000256" key="2">
    <source>
        <dbReference type="ARBA" id="ARBA00022723"/>
    </source>
</evidence>
<sequence>MAYGQGTVNVDMKVNGKWVSNHFSEVWYVPDVADFFSVSQTLAIGFAFRAGGNECSFTWDGHVRFRGIRTVNGLYALKMRVVCSKVCVASADQSLQLWHDRLCHQNKTYVKEFLGQKGIEVCESKESCKGCLYGKQQRGRFHERPSRPIVTGALIHANACGPMQERSIDGYRYFVCFKDDFPRFRSLLHGVQV</sequence>
<evidence type="ECO:0000256" key="3">
    <source>
        <dbReference type="ARBA" id="ARBA00022759"/>
    </source>
</evidence>
<reference evidence="11 12" key="1">
    <citation type="journal article" date="2019" name="Sci. Rep.">
        <title>Orb-weaving spider Araneus ventricosus genome elucidates the spidroin gene catalogue.</title>
        <authorList>
            <person name="Kono N."/>
            <person name="Nakamura H."/>
            <person name="Ohtoshi R."/>
            <person name="Moran D.A.P."/>
            <person name="Shinohara A."/>
            <person name="Yoshida Y."/>
            <person name="Fujiwara M."/>
            <person name="Mori M."/>
            <person name="Tomita M."/>
            <person name="Arakawa K."/>
        </authorList>
    </citation>
    <scope>NUCLEOTIDE SEQUENCE [LARGE SCALE GENOMIC DNA]</scope>
</reference>
<feature type="domain" description="GAG-pre-integrase" evidence="10">
    <location>
        <begin position="73"/>
        <end position="136"/>
    </location>
</feature>
<evidence type="ECO:0000256" key="6">
    <source>
        <dbReference type="ARBA" id="ARBA00022908"/>
    </source>
</evidence>
<dbReference type="PANTHER" id="PTHR42648">
    <property type="entry name" value="TRANSPOSASE, PUTATIVE-RELATED"/>
    <property type="match status" value="1"/>
</dbReference>
<dbReference type="InterPro" id="IPR025724">
    <property type="entry name" value="GAG-pre-integrase_dom"/>
</dbReference>
<evidence type="ECO:0000256" key="9">
    <source>
        <dbReference type="ARBA" id="ARBA00023172"/>
    </source>
</evidence>
<keyword evidence="4" id="KW-0378">Hydrolase</keyword>
<dbReference type="GO" id="GO:0016787">
    <property type="term" value="F:hydrolase activity"/>
    <property type="evidence" value="ECO:0007669"/>
    <property type="project" value="UniProtKB-KW"/>
</dbReference>